<feature type="domain" description="Integral membrane bound transporter" evidence="8">
    <location>
        <begin position="360"/>
        <end position="479"/>
    </location>
</feature>
<feature type="transmembrane region" description="Helical" evidence="7">
    <location>
        <begin position="30"/>
        <end position="46"/>
    </location>
</feature>
<organism evidence="9 10">
    <name type="scientific">Romboutsia weinsteinii</name>
    <dbReference type="NCBI Taxonomy" id="2020949"/>
    <lineage>
        <taxon>Bacteria</taxon>
        <taxon>Bacillati</taxon>
        <taxon>Bacillota</taxon>
        <taxon>Clostridia</taxon>
        <taxon>Peptostreptococcales</taxon>
        <taxon>Peptostreptococcaceae</taxon>
        <taxon>Romboutsia</taxon>
    </lineage>
</organism>
<evidence type="ECO:0000256" key="1">
    <source>
        <dbReference type="ARBA" id="ARBA00004651"/>
    </source>
</evidence>
<evidence type="ECO:0000256" key="4">
    <source>
        <dbReference type="ARBA" id="ARBA00022989"/>
    </source>
</evidence>
<keyword evidence="10" id="KW-1185">Reference proteome</keyword>
<keyword evidence="3 7" id="KW-0812">Transmembrane</keyword>
<name>A0A371IZ07_9FIRM</name>
<accession>A0A371IZ07</accession>
<comment type="caution">
    <text evidence="9">The sequence shown here is derived from an EMBL/GenBank/DDBJ whole genome shotgun (WGS) entry which is preliminary data.</text>
</comment>
<evidence type="ECO:0000256" key="7">
    <source>
        <dbReference type="SAM" id="Phobius"/>
    </source>
</evidence>
<feature type="transmembrane region" description="Helical" evidence="7">
    <location>
        <begin position="105"/>
        <end position="121"/>
    </location>
</feature>
<dbReference type="RefSeq" id="WP_094367353.1">
    <property type="nucleotide sequence ID" value="NZ_NOJY02000052.1"/>
</dbReference>
<keyword evidence="4 7" id="KW-1133">Transmembrane helix</keyword>
<comment type="subcellular location">
    <subcellularLocation>
        <location evidence="1">Cell membrane</location>
        <topology evidence="1">Multi-pass membrane protein</topology>
    </subcellularLocation>
</comment>
<sequence length="641" mass="74198">MLVKNIISKTILFIAIVASISVFKALFGNENILVGVTGITAALVLLSEDYTLNPIKNTIKFVLLEIILGVASFIASLNPISGLIITFCIIFYLLYSLTYDTKQPIHVAFVLGYLFMLYSPVSIERLGLRISGLIFSGIMIMVVQMLTNKNRYTKETKVKIINSIKDIKYEIDLILNKEEYSKIEENNKEIHNNIKVISEYIYQYREKSCDISDEGKIKLSIILFLESINTTLKKINNDPICSNNYDYNNILINLKEKLDYISRFINKEIDSKELRISLDEFIDSDENIYYEYFLYYEIKENVSILRDIFIGLEENDLTYYDEKFSIPEQIMRKSILMNNFNKDSLKFSYAFRAAFTISLGVFIVSYFNISSGKWLIFTLYSVILPYLESSRIKSVDRLIGTIIGLIIFEIVFSIVKEDSLRGIVILAVGYLSNYPQTYRTKMIFTTISALGAASIGSNIDELIARRLGFVLLGVIIASIVNRIILPYRMKDVTNQTICKSVARNKELLEEIYRYSVNNLNEYKVRSLIVLNKMENEKVNINNNTIQSKKIESFLDNQRIMLNNVYFLFNNIRKKNLVSIDIQYTFNKINMFINGEISELEIDNEFKRLKYSNDRLVFIDIYEICDNLKIATEQSRAILDKN</sequence>
<reference evidence="9 10" key="1">
    <citation type="journal article" date="2017" name="Genome Announc.">
        <title>Draft Genome Sequence of Romboutsia weinsteinii sp. nov. Strain CCRI-19649(T) Isolated from Surface Water.</title>
        <authorList>
            <person name="Maheux A.F."/>
            <person name="Boudreau D.K."/>
            <person name="Berube E."/>
            <person name="Boissinot M."/>
            <person name="Cantin P."/>
            <person name="Raymond F."/>
            <person name="Corbeil J."/>
            <person name="Omar R.F."/>
            <person name="Bergeron M.G."/>
        </authorList>
    </citation>
    <scope>NUCLEOTIDE SEQUENCE [LARGE SCALE GENOMIC DNA]</scope>
    <source>
        <strain evidence="9 10">CCRI-19649</strain>
    </source>
</reference>
<evidence type="ECO:0000256" key="2">
    <source>
        <dbReference type="ARBA" id="ARBA00022475"/>
    </source>
</evidence>
<protein>
    <submittedName>
        <fullName evidence="9">FUSC family protein</fullName>
    </submittedName>
</protein>
<dbReference type="AlphaFoldDB" id="A0A371IZ07"/>
<dbReference type="PANTHER" id="PTHR30509">
    <property type="entry name" value="P-HYDROXYBENZOIC ACID EFFLUX PUMP SUBUNIT-RELATED"/>
    <property type="match status" value="1"/>
</dbReference>
<feature type="transmembrane region" description="Helical" evidence="7">
    <location>
        <begin position="66"/>
        <end position="93"/>
    </location>
</feature>
<gene>
    <name evidence="9" type="ORF">CHL78_016850</name>
</gene>
<feature type="transmembrane region" description="Helical" evidence="7">
    <location>
        <begin position="398"/>
        <end position="415"/>
    </location>
</feature>
<evidence type="ECO:0000259" key="8">
    <source>
        <dbReference type="Pfam" id="PF13515"/>
    </source>
</evidence>
<feature type="transmembrane region" description="Helical" evidence="7">
    <location>
        <begin position="467"/>
        <end position="485"/>
    </location>
</feature>
<evidence type="ECO:0000256" key="6">
    <source>
        <dbReference type="ARBA" id="ARBA00043993"/>
    </source>
</evidence>
<evidence type="ECO:0000313" key="10">
    <source>
        <dbReference type="Proteomes" id="UP000215694"/>
    </source>
</evidence>
<evidence type="ECO:0000256" key="3">
    <source>
        <dbReference type="ARBA" id="ARBA00022692"/>
    </source>
</evidence>
<dbReference type="Proteomes" id="UP000215694">
    <property type="component" value="Unassembled WGS sequence"/>
</dbReference>
<evidence type="ECO:0000256" key="5">
    <source>
        <dbReference type="ARBA" id="ARBA00023136"/>
    </source>
</evidence>
<evidence type="ECO:0000313" key="9">
    <source>
        <dbReference type="EMBL" id="RDY25709.1"/>
    </source>
</evidence>
<dbReference type="InterPro" id="IPR049453">
    <property type="entry name" value="Memb_transporter_dom"/>
</dbReference>
<dbReference type="Pfam" id="PF13515">
    <property type="entry name" value="FUSC_2"/>
    <property type="match status" value="1"/>
</dbReference>
<keyword evidence="5 7" id="KW-0472">Membrane</keyword>
<feature type="transmembrane region" description="Helical" evidence="7">
    <location>
        <begin position="349"/>
        <end position="367"/>
    </location>
</feature>
<dbReference type="PANTHER" id="PTHR30509:SF9">
    <property type="entry name" value="MULTIDRUG RESISTANCE PROTEIN MDTO"/>
    <property type="match status" value="1"/>
</dbReference>
<dbReference type="OrthoDB" id="1654636at2"/>
<dbReference type="GO" id="GO:0005886">
    <property type="term" value="C:plasma membrane"/>
    <property type="evidence" value="ECO:0007669"/>
    <property type="project" value="UniProtKB-SubCell"/>
</dbReference>
<keyword evidence="2" id="KW-1003">Cell membrane</keyword>
<feature type="transmembrane region" description="Helical" evidence="7">
    <location>
        <begin position="6"/>
        <end position="23"/>
    </location>
</feature>
<dbReference type="EMBL" id="NOJY02000052">
    <property type="protein sequence ID" value="RDY25709.1"/>
    <property type="molecule type" value="Genomic_DNA"/>
</dbReference>
<comment type="similarity">
    <text evidence="6">Belongs to the YccS/YhfK family.</text>
</comment>
<feature type="transmembrane region" description="Helical" evidence="7">
    <location>
        <begin position="127"/>
        <end position="147"/>
    </location>
</feature>
<proteinExistence type="inferred from homology"/>